<evidence type="ECO:0000256" key="4">
    <source>
        <dbReference type="ARBA" id="ARBA00022475"/>
    </source>
</evidence>
<dbReference type="InterPro" id="IPR005628">
    <property type="entry name" value="GspK"/>
</dbReference>
<dbReference type="PANTHER" id="PTHR38831">
    <property type="entry name" value="TYPE II SECRETION SYSTEM PROTEIN K"/>
    <property type="match status" value="1"/>
</dbReference>
<feature type="domain" description="T2SS protein K second SAM-like" evidence="11">
    <location>
        <begin position="217"/>
        <end position="283"/>
    </location>
</feature>
<dbReference type="PANTHER" id="PTHR38831:SF1">
    <property type="entry name" value="TYPE II SECRETION SYSTEM PROTEIN K-RELATED"/>
    <property type="match status" value="1"/>
</dbReference>
<dbReference type="NCBIfam" id="NF037980">
    <property type="entry name" value="T2SS_GspK"/>
    <property type="match status" value="1"/>
</dbReference>
<keyword evidence="7" id="KW-0653">Protein transport</keyword>
<dbReference type="InterPro" id="IPR038072">
    <property type="entry name" value="GspK_central_sf"/>
</dbReference>
<comment type="subcellular location">
    <subcellularLocation>
        <location evidence="1 10">Cell inner membrane</location>
    </subcellularLocation>
</comment>
<evidence type="ECO:0000256" key="3">
    <source>
        <dbReference type="ARBA" id="ARBA00022448"/>
    </source>
</evidence>
<comment type="similarity">
    <text evidence="2 10">Belongs to the GSP K family.</text>
</comment>
<dbReference type="Pfam" id="PF03934">
    <property type="entry name" value="T2SSK"/>
    <property type="match status" value="1"/>
</dbReference>
<dbReference type="AlphaFoldDB" id="A0A2S2DZB5"/>
<keyword evidence="4 10" id="KW-1003">Cell membrane</keyword>
<feature type="domain" description="T2SS protein K first SAM-like" evidence="12">
    <location>
        <begin position="102"/>
        <end position="210"/>
    </location>
</feature>
<dbReference type="EMBL" id="CP029347">
    <property type="protein sequence ID" value="AWL10622.1"/>
    <property type="molecule type" value="Genomic_DNA"/>
</dbReference>
<protein>
    <recommendedName>
        <fullName evidence="10">Type II secretion system protein K</fullName>
    </recommendedName>
</protein>
<dbReference type="Gene3D" id="1.10.40.60">
    <property type="entry name" value="EpsJ-like"/>
    <property type="match status" value="2"/>
</dbReference>
<proteinExistence type="inferred from homology"/>
<evidence type="ECO:0000256" key="5">
    <source>
        <dbReference type="ARBA" id="ARBA00022519"/>
    </source>
</evidence>
<evidence type="ECO:0000259" key="11">
    <source>
        <dbReference type="Pfam" id="PF03934"/>
    </source>
</evidence>
<dbReference type="GO" id="GO:0005886">
    <property type="term" value="C:plasma membrane"/>
    <property type="evidence" value="ECO:0007669"/>
    <property type="project" value="UniProtKB-SubCell"/>
</dbReference>
<dbReference type="Pfam" id="PF21687">
    <property type="entry name" value="T2SSK_1st"/>
    <property type="match status" value="1"/>
</dbReference>
<dbReference type="Gene3D" id="3.30.1300.30">
    <property type="entry name" value="GSPII I/J protein-like"/>
    <property type="match status" value="1"/>
</dbReference>
<evidence type="ECO:0000256" key="7">
    <source>
        <dbReference type="ARBA" id="ARBA00022927"/>
    </source>
</evidence>
<dbReference type="SUPFAM" id="SSF54523">
    <property type="entry name" value="Pili subunits"/>
    <property type="match status" value="1"/>
</dbReference>
<gene>
    <name evidence="13" type="ORF">HMF8227_00114</name>
</gene>
<name>A0A2S2DZB5_9ALTE</name>
<dbReference type="RefSeq" id="WP_109338321.1">
    <property type="nucleotide sequence ID" value="NZ_CP029347.1"/>
</dbReference>
<evidence type="ECO:0000256" key="2">
    <source>
        <dbReference type="ARBA" id="ARBA00007246"/>
    </source>
</evidence>
<dbReference type="InterPro" id="IPR049031">
    <property type="entry name" value="T2SSK_SAM-like_1st"/>
</dbReference>
<accession>A0A2S2DZB5</accession>
<dbReference type="Proteomes" id="UP000245728">
    <property type="component" value="Chromosome"/>
</dbReference>
<evidence type="ECO:0000256" key="10">
    <source>
        <dbReference type="PIRNR" id="PIRNR002786"/>
    </source>
</evidence>
<dbReference type="SUPFAM" id="SSF158544">
    <property type="entry name" value="GspK insert domain-like"/>
    <property type="match status" value="2"/>
</dbReference>
<keyword evidence="5 10" id="KW-0997">Cell inner membrane</keyword>
<keyword evidence="6" id="KW-0812">Transmembrane</keyword>
<dbReference type="InterPro" id="IPR049179">
    <property type="entry name" value="T2SSK_SAM-like_2nd"/>
</dbReference>
<organism evidence="13 14">
    <name type="scientific">Saliniradius amylolyticus</name>
    <dbReference type="NCBI Taxonomy" id="2183582"/>
    <lineage>
        <taxon>Bacteria</taxon>
        <taxon>Pseudomonadati</taxon>
        <taxon>Pseudomonadota</taxon>
        <taxon>Gammaproteobacteria</taxon>
        <taxon>Alteromonadales</taxon>
        <taxon>Alteromonadaceae</taxon>
        <taxon>Saliniradius</taxon>
    </lineage>
</organism>
<evidence type="ECO:0000313" key="14">
    <source>
        <dbReference type="Proteomes" id="UP000245728"/>
    </source>
</evidence>
<dbReference type="GO" id="GO:0009306">
    <property type="term" value="P:protein secretion"/>
    <property type="evidence" value="ECO:0007669"/>
    <property type="project" value="InterPro"/>
</dbReference>
<dbReference type="InterPro" id="IPR045584">
    <property type="entry name" value="Pilin-like"/>
</dbReference>
<evidence type="ECO:0000256" key="9">
    <source>
        <dbReference type="ARBA" id="ARBA00023136"/>
    </source>
</evidence>
<keyword evidence="3 10" id="KW-0813">Transport</keyword>
<evidence type="ECO:0000256" key="1">
    <source>
        <dbReference type="ARBA" id="ARBA00004533"/>
    </source>
</evidence>
<dbReference type="KEGG" id="salh:HMF8227_00114"/>
<evidence type="ECO:0000313" key="13">
    <source>
        <dbReference type="EMBL" id="AWL10622.1"/>
    </source>
</evidence>
<keyword evidence="14" id="KW-1185">Reference proteome</keyword>
<evidence type="ECO:0000256" key="6">
    <source>
        <dbReference type="ARBA" id="ARBA00022692"/>
    </source>
</evidence>
<dbReference type="PIRSF" id="PIRSF002786">
    <property type="entry name" value="XcpX"/>
    <property type="match status" value="1"/>
</dbReference>
<evidence type="ECO:0000256" key="8">
    <source>
        <dbReference type="ARBA" id="ARBA00022989"/>
    </source>
</evidence>
<dbReference type="OrthoDB" id="9788973at2"/>
<evidence type="ECO:0000259" key="12">
    <source>
        <dbReference type="Pfam" id="PF21687"/>
    </source>
</evidence>
<keyword evidence="9 10" id="KW-0472">Membrane</keyword>
<sequence length="324" mass="35932">MPSRNRGVALVMVLMVVALVAIVATEMGSRLQLQIQRVVNIKDNNQAYWYAMGAEQFALKSLLELQQKADGVVHRNQPWAAEDIQFPLPQGMIEARLEDAQSCFNLNALQPGEDQGANQRLSEGFKAMLQSEPVSIPSYEADVLNDSLIDWLDDDPRMRPYGAEDPDYESRVPPYLPANGLMVNLSELRMVNGAEPEYLQALMPLLCVLPGNSEWRVNVNTLTEQTAPVLIAALGPGVTVETAKSLVSNRPPDGWQDVSDFLGLPEISALSLTEQQKQRLTVTTEHFILHTRARYNEASFSMTSLIRVSDGKQSSVISREFGGY</sequence>
<reference evidence="13 14" key="1">
    <citation type="submission" date="2018-05" db="EMBL/GenBank/DDBJ databases">
        <title>Salinimonas sp. HMF8227 Genome sequencing and assembly.</title>
        <authorList>
            <person name="Kang H."/>
            <person name="Kang J."/>
            <person name="Cha I."/>
            <person name="Kim H."/>
            <person name="Joh K."/>
        </authorList>
    </citation>
    <scope>NUCLEOTIDE SEQUENCE [LARGE SCALE GENOMIC DNA]</scope>
    <source>
        <strain evidence="13 14">HMF8227</strain>
    </source>
</reference>
<keyword evidence="8" id="KW-1133">Transmembrane helix</keyword>